<name>X1H3L5_9ZZZZ</name>
<reference evidence="1" key="1">
    <citation type="journal article" date="2014" name="Front. Microbiol.">
        <title>High frequency of phylogenetically diverse reductive dehalogenase-homologous genes in deep subseafloor sedimentary metagenomes.</title>
        <authorList>
            <person name="Kawai M."/>
            <person name="Futagami T."/>
            <person name="Toyoda A."/>
            <person name="Takaki Y."/>
            <person name="Nishi S."/>
            <person name="Hori S."/>
            <person name="Arai W."/>
            <person name="Tsubouchi T."/>
            <person name="Morono Y."/>
            <person name="Uchiyama I."/>
            <person name="Ito T."/>
            <person name="Fujiyama A."/>
            <person name="Inagaki F."/>
            <person name="Takami H."/>
        </authorList>
    </citation>
    <scope>NUCLEOTIDE SEQUENCE</scope>
    <source>
        <strain evidence="1">Expedition CK06-06</strain>
    </source>
</reference>
<organism evidence="1">
    <name type="scientific">marine sediment metagenome</name>
    <dbReference type="NCBI Taxonomy" id="412755"/>
    <lineage>
        <taxon>unclassified sequences</taxon>
        <taxon>metagenomes</taxon>
        <taxon>ecological metagenomes</taxon>
    </lineage>
</organism>
<proteinExistence type="predicted"/>
<dbReference type="AlphaFoldDB" id="X1H3L5"/>
<protein>
    <submittedName>
        <fullName evidence="1">Uncharacterized protein</fullName>
    </submittedName>
</protein>
<accession>X1H3L5</accession>
<sequence>VKIYLTNTAELLKAYQYLNMKVYVGHSLEAEKTPDYQILSIETGVVLFNIEGGSEESYTVEVSGGSYRLISGDPYEWGEGYSITPEFYCEVAQR</sequence>
<gene>
    <name evidence="1" type="ORF">S03H2_52169</name>
</gene>
<evidence type="ECO:0000313" key="1">
    <source>
        <dbReference type="EMBL" id="GAH63972.1"/>
    </source>
</evidence>
<dbReference type="EMBL" id="BARU01033131">
    <property type="protein sequence ID" value="GAH63972.1"/>
    <property type="molecule type" value="Genomic_DNA"/>
</dbReference>
<comment type="caution">
    <text evidence="1">The sequence shown here is derived from an EMBL/GenBank/DDBJ whole genome shotgun (WGS) entry which is preliminary data.</text>
</comment>
<feature type="non-terminal residue" evidence="1">
    <location>
        <position position="1"/>
    </location>
</feature>